<dbReference type="InterPro" id="IPR008271">
    <property type="entry name" value="Ser/Thr_kinase_AS"/>
</dbReference>
<dbReference type="EMBL" id="CM007896">
    <property type="protein sequence ID" value="OTG20761.1"/>
    <property type="molecule type" value="Genomic_DNA"/>
</dbReference>
<dbReference type="InParanoid" id="A0A251UEP2"/>
<dbReference type="GO" id="GO:0004672">
    <property type="term" value="F:protein kinase activity"/>
    <property type="evidence" value="ECO:0007669"/>
    <property type="project" value="InterPro"/>
</dbReference>
<sequence length="125" mass="13926">MDVASALDYIHNHCIPTIVHGDLKPSNILLDDDMVAHIGDFGLARFLGTSYPYNSTGIRGTVGYALPVIIDFHSYLFTGLETGRTELRNTEYAAGNRTTRRHYGRRSGFRVREFSETPLNGNGSF</sequence>
<evidence type="ECO:0000313" key="3">
    <source>
        <dbReference type="Proteomes" id="UP000215914"/>
    </source>
</evidence>
<name>A0A251UEP2_HELAN</name>
<dbReference type="Pfam" id="PF00069">
    <property type="entry name" value="Pkinase"/>
    <property type="match status" value="1"/>
</dbReference>
<protein>
    <recommendedName>
        <fullName evidence="1">Protein kinase domain-containing protein</fullName>
    </recommendedName>
</protein>
<dbReference type="PANTHER" id="PTHR48055">
    <property type="entry name" value="LEUCINE-RICH REPEAT RECEPTOR PROTEIN KINASE EMS1"/>
    <property type="match status" value="1"/>
</dbReference>
<dbReference type="InterPro" id="IPR011009">
    <property type="entry name" value="Kinase-like_dom_sf"/>
</dbReference>
<dbReference type="GO" id="GO:0005524">
    <property type="term" value="F:ATP binding"/>
    <property type="evidence" value="ECO:0007669"/>
    <property type="project" value="InterPro"/>
</dbReference>
<dbReference type="PROSITE" id="PS00108">
    <property type="entry name" value="PROTEIN_KINASE_ST"/>
    <property type="match status" value="1"/>
</dbReference>
<dbReference type="AlphaFoldDB" id="A0A251UEP2"/>
<dbReference type="PANTHER" id="PTHR48055:SF55">
    <property type="entry name" value="PROTEIN KINASE DOMAIN-CONTAINING PROTEIN"/>
    <property type="match status" value="1"/>
</dbReference>
<dbReference type="InterPro" id="IPR000719">
    <property type="entry name" value="Prot_kinase_dom"/>
</dbReference>
<evidence type="ECO:0000259" key="1">
    <source>
        <dbReference type="PROSITE" id="PS50011"/>
    </source>
</evidence>
<gene>
    <name evidence="2" type="ORF">HannXRQ_Chr07g0196671</name>
</gene>
<feature type="domain" description="Protein kinase" evidence="1">
    <location>
        <begin position="1"/>
        <end position="125"/>
    </location>
</feature>
<keyword evidence="3" id="KW-1185">Reference proteome</keyword>
<dbReference type="PROSITE" id="PS50011">
    <property type="entry name" value="PROTEIN_KINASE_DOM"/>
    <property type="match status" value="1"/>
</dbReference>
<reference evidence="3" key="1">
    <citation type="journal article" date="2017" name="Nature">
        <title>The sunflower genome provides insights into oil metabolism, flowering and Asterid evolution.</title>
        <authorList>
            <person name="Badouin H."/>
            <person name="Gouzy J."/>
            <person name="Grassa C.J."/>
            <person name="Murat F."/>
            <person name="Staton S.E."/>
            <person name="Cottret L."/>
            <person name="Lelandais-Briere C."/>
            <person name="Owens G.L."/>
            <person name="Carrere S."/>
            <person name="Mayjonade B."/>
            <person name="Legrand L."/>
            <person name="Gill N."/>
            <person name="Kane N.C."/>
            <person name="Bowers J.E."/>
            <person name="Hubner S."/>
            <person name="Bellec A."/>
            <person name="Berard A."/>
            <person name="Berges H."/>
            <person name="Blanchet N."/>
            <person name="Boniface M.C."/>
            <person name="Brunel D."/>
            <person name="Catrice O."/>
            <person name="Chaidir N."/>
            <person name="Claudel C."/>
            <person name="Donnadieu C."/>
            <person name="Faraut T."/>
            <person name="Fievet G."/>
            <person name="Helmstetter N."/>
            <person name="King M."/>
            <person name="Knapp S.J."/>
            <person name="Lai Z."/>
            <person name="Le Paslier M.C."/>
            <person name="Lippi Y."/>
            <person name="Lorenzon L."/>
            <person name="Mandel J.R."/>
            <person name="Marage G."/>
            <person name="Marchand G."/>
            <person name="Marquand E."/>
            <person name="Bret-Mestries E."/>
            <person name="Morien E."/>
            <person name="Nambeesan S."/>
            <person name="Nguyen T."/>
            <person name="Pegot-Espagnet P."/>
            <person name="Pouilly N."/>
            <person name="Raftis F."/>
            <person name="Sallet E."/>
            <person name="Schiex T."/>
            <person name="Thomas J."/>
            <person name="Vandecasteele C."/>
            <person name="Vares D."/>
            <person name="Vear F."/>
            <person name="Vautrin S."/>
            <person name="Crespi M."/>
            <person name="Mangin B."/>
            <person name="Burke J.M."/>
            <person name="Salse J."/>
            <person name="Munos S."/>
            <person name="Vincourt P."/>
            <person name="Rieseberg L.H."/>
            <person name="Langlade N.B."/>
        </authorList>
    </citation>
    <scope>NUCLEOTIDE SEQUENCE [LARGE SCALE GENOMIC DNA]</scope>
    <source>
        <strain evidence="3">cv. SF193</strain>
    </source>
</reference>
<dbReference type="InterPro" id="IPR051564">
    <property type="entry name" value="LRR_receptor-like_kinase"/>
</dbReference>
<organism evidence="2 3">
    <name type="scientific">Helianthus annuus</name>
    <name type="common">Common sunflower</name>
    <dbReference type="NCBI Taxonomy" id="4232"/>
    <lineage>
        <taxon>Eukaryota</taxon>
        <taxon>Viridiplantae</taxon>
        <taxon>Streptophyta</taxon>
        <taxon>Embryophyta</taxon>
        <taxon>Tracheophyta</taxon>
        <taxon>Spermatophyta</taxon>
        <taxon>Magnoliopsida</taxon>
        <taxon>eudicotyledons</taxon>
        <taxon>Gunneridae</taxon>
        <taxon>Pentapetalae</taxon>
        <taxon>asterids</taxon>
        <taxon>campanulids</taxon>
        <taxon>Asterales</taxon>
        <taxon>Asteraceae</taxon>
        <taxon>Asteroideae</taxon>
        <taxon>Heliantheae alliance</taxon>
        <taxon>Heliantheae</taxon>
        <taxon>Helianthus</taxon>
    </lineage>
</organism>
<dbReference type="Gene3D" id="1.10.510.10">
    <property type="entry name" value="Transferase(Phosphotransferase) domain 1"/>
    <property type="match status" value="1"/>
</dbReference>
<accession>A0A251UEP2</accession>
<dbReference type="Proteomes" id="UP000215914">
    <property type="component" value="Chromosome 7"/>
</dbReference>
<dbReference type="SUPFAM" id="SSF56112">
    <property type="entry name" value="Protein kinase-like (PK-like)"/>
    <property type="match status" value="1"/>
</dbReference>
<proteinExistence type="predicted"/>
<evidence type="ECO:0000313" key="2">
    <source>
        <dbReference type="EMBL" id="OTG20761.1"/>
    </source>
</evidence>